<dbReference type="GO" id="GO:0016301">
    <property type="term" value="F:kinase activity"/>
    <property type="evidence" value="ECO:0007669"/>
    <property type="project" value="UniProtKB-KW"/>
</dbReference>
<dbReference type="SUPFAM" id="SSF56112">
    <property type="entry name" value="Protein kinase-like (PK-like)"/>
    <property type="match status" value="1"/>
</dbReference>
<dbReference type="SUPFAM" id="SSF52540">
    <property type="entry name" value="P-loop containing nucleoside triphosphate hydrolases"/>
    <property type="match status" value="1"/>
</dbReference>
<comment type="caution">
    <text evidence="1">The sequence shown here is derived from an EMBL/GenBank/DDBJ whole genome shotgun (WGS) entry which is preliminary data.</text>
</comment>
<gene>
    <name evidence="1" type="ORF">EAS64_12045</name>
</gene>
<dbReference type="Pfam" id="PF13671">
    <property type="entry name" value="AAA_33"/>
    <property type="match status" value="1"/>
</dbReference>
<name>A0A6P2C573_9ACTN</name>
<evidence type="ECO:0000313" key="2">
    <source>
        <dbReference type="Proteomes" id="UP000460272"/>
    </source>
</evidence>
<proteinExistence type="predicted"/>
<dbReference type="OrthoDB" id="9810277at2"/>
<protein>
    <submittedName>
        <fullName evidence="1">Gluconate kinase</fullName>
    </submittedName>
</protein>
<dbReference type="InterPro" id="IPR052732">
    <property type="entry name" value="Cell-binding_unc_protein"/>
</dbReference>
<evidence type="ECO:0000313" key="1">
    <source>
        <dbReference type="EMBL" id="TVZ05301.1"/>
    </source>
</evidence>
<dbReference type="InterPro" id="IPR027417">
    <property type="entry name" value="P-loop_NTPase"/>
</dbReference>
<keyword evidence="2" id="KW-1185">Reference proteome</keyword>
<sequence length="512" mass="55849">MAVALLDWHGERWAEITETSTAVVLFTGDRAWKLKKPVCLGFLDFGTTEARAQACAREVELNRRFAPGDYLGTAEVRGTDGQVCEHLVVMRRMPASRRLSTLVAAHAPVAGTLRQVARILATQHARSARGPQISEQGTRDALRERWADNVLQARQWTGERMPPGPLDPAMIEETEELACRFLAGRGPLFDARIRDGRIIDGHGDLLADDIFCLDDGPRILDCLDFDDKLRWLDGLDDAAFLAMDLERLGAPVWAEKFLACYAEYSGDPAPVSLRHHYIAYRAFVRAKVGCLQDDPAGRHGARHLAEISLRHLREGAVTLVLVGGLPGSDGSAVAGKIADRLGYAVLNSDRIRKELAGLPAETSARAPYATGIYTPEWTERVYQELLHRATVLLSRGESVVADASFTAAWQRTAAVTAAATVSADLVQLRCTAPWELAAGRLYSRSGETADADQEIAIEMEAAADPWPDAIAIDTEDEATGLHVESVQRALRAIHPHGPPAASRSPRSYMCPG</sequence>
<dbReference type="PANTHER" id="PTHR43883">
    <property type="entry name" value="SLR0207 PROTEIN"/>
    <property type="match status" value="1"/>
</dbReference>
<dbReference type="Gene3D" id="3.40.50.300">
    <property type="entry name" value="P-loop containing nucleotide triphosphate hydrolases"/>
    <property type="match status" value="1"/>
</dbReference>
<keyword evidence="1" id="KW-0418">Kinase</keyword>
<dbReference type="PANTHER" id="PTHR43883:SF1">
    <property type="entry name" value="GLUCONOKINASE"/>
    <property type="match status" value="1"/>
</dbReference>
<organism evidence="1 2">
    <name type="scientific">Trebonia kvetii</name>
    <dbReference type="NCBI Taxonomy" id="2480626"/>
    <lineage>
        <taxon>Bacteria</taxon>
        <taxon>Bacillati</taxon>
        <taxon>Actinomycetota</taxon>
        <taxon>Actinomycetes</taxon>
        <taxon>Streptosporangiales</taxon>
        <taxon>Treboniaceae</taxon>
        <taxon>Trebonia</taxon>
    </lineage>
</organism>
<dbReference type="InterPro" id="IPR011009">
    <property type="entry name" value="Kinase-like_dom_sf"/>
</dbReference>
<dbReference type="Proteomes" id="UP000460272">
    <property type="component" value="Unassembled WGS sequence"/>
</dbReference>
<dbReference type="AlphaFoldDB" id="A0A6P2C573"/>
<dbReference type="RefSeq" id="WP_145853004.1">
    <property type="nucleotide sequence ID" value="NZ_RPFW01000002.1"/>
</dbReference>
<accession>A0A6P2C573</accession>
<dbReference type="EMBL" id="RPFW01000002">
    <property type="protein sequence ID" value="TVZ05301.1"/>
    <property type="molecule type" value="Genomic_DNA"/>
</dbReference>
<reference evidence="1 2" key="1">
    <citation type="submission" date="2018-11" db="EMBL/GenBank/DDBJ databases">
        <title>Trebonia kvetii gen.nov., sp.nov., a novel acidophilic actinobacterium, and proposal of the new actinobacterial family Treboniaceae fam. nov.</title>
        <authorList>
            <person name="Rapoport D."/>
            <person name="Sagova-Mareckova M."/>
            <person name="Sedlacek I."/>
            <person name="Provaznik J."/>
            <person name="Kralova S."/>
            <person name="Pavlinic D."/>
            <person name="Benes V."/>
            <person name="Kopecky J."/>
        </authorList>
    </citation>
    <scope>NUCLEOTIDE SEQUENCE [LARGE SCALE GENOMIC DNA]</scope>
    <source>
        <strain evidence="1 2">15Tr583</strain>
    </source>
</reference>
<keyword evidence="1" id="KW-0808">Transferase</keyword>